<dbReference type="GO" id="GO:0005789">
    <property type="term" value="C:endoplasmic reticulum membrane"/>
    <property type="evidence" value="ECO:0007669"/>
    <property type="project" value="TreeGrafter"/>
</dbReference>
<keyword evidence="6 9" id="KW-0472">Membrane</keyword>
<dbReference type="GO" id="GO:0016811">
    <property type="term" value="F:hydrolase activity, acting on carbon-nitrogen (but not peptide) bonds, in linear amides"/>
    <property type="evidence" value="ECO:0007669"/>
    <property type="project" value="InterPro"/>
</dbReference>
<evidence type="ECO:0000256" key="2">
    <source>
        <dbReference type="ARBA" id="ARBA00009780"/>
    </source>
</evidence>
<keyword evidence="7" id="KW-0106">Calcium</keyword>
<dbReference type="InParanoid" id="I2GYT5"/>
<dbReference type="Proteomes" id="UP000002866">
    <property type="component" value="Chromosome 2"/>
</dbReference>
<feature type="transmembrane region" description="Helical" evidence="9">
    <location>
        <begin position="40"/>
        <end position="57"/>
    </location>
</feature>
<dbReference type="InterPro" id="IPR008901">
    <property type="entry name" value="ACER"/>
</dbReference>
<feature type="transmembrane region" description="Helical" evidence="9">
    <location>
        <begin position="240"/>
        <end position="259"/>
    </location>
</feature>
<evidence type="ECO:0000256" key="7">
    <source>
        <dbReference type="PIRSR" id="PIRSR608901-1"/>
    </source>
</evidence>
<dbReference type="GO" id="GO:0046514">
    <property type="term" value="P:ceramide catabolic process"/>
    <property type="evidence" value="ECO:0007669"/>
    <property type="project" value="TreeGrafter"/>
</dbReference>
<feature type="binding site" evidence="8">
    <location>
        <position position="87"/>
    </location>
    <ligand>
        <name>Zn(2+)</name>
        <dbReference type="ChEBI" id="CHEBI:29105"/>
        <note>catalytic</note>
    </ligand>
</feature>
<dbReference type="RefSeq" id="XP_004178806.1">
    <property type="nucleotide sequence ID" value="XM_004178758.1"/>
</dbReference>
<dbReference type="Pfam" id="PF05875">
    <property type="entry name" value="Ceramidase"/>
    <property type="match status" value="1"/>
</dbReference>
<dbReference type="AlphaFoldDB" id="I2GYT5"/>
<keyword evidence="8" id="KW-0862">Zinc</keyword>
<keyword evidence="7" id="KW-0479">Metal-binding</keyword>
<feature type="transmembrane region" description="Helical" evidence="9">
    <location>
        <begin position="158"/>
        <end position="179"/>
    </location>
</feature>
<keyword evidence="4" id="KW-0378">Hydrolase</keyword>
<dbReference type="KEGG" id="tbl:TBLA_0B04510"/>
<keyword evidence="5 9" id="KW-1133">Transmembrane helix</keyword>
<feature type="binding site" evidence="7">
    <location>
        <position position="28"/>
    </location>
    <ligand>
        <name>Ca(2+)</name>
        <dbReference type="ChEBI" id="CHEBI:29108"/>
    </ligand>
</feature>
<evidence type="ECO:0000256" key="1">
    <source>
        <dbReference type="ARBA" id="ARBA00004141"/>
    </source>
</evidence>
<evidence type="ECO:0000313" key="10">
    <source>
        <dbReference type="EMBL" id="CCH59287.1"/>
    </source>
</evidence>
<evidence type="ECO:0000256" key="3">
    <source>
        <dbReference type="ARBA" id="ARBA00022692"/>
    </source>
</evidence>
<dbReference type="STRING" id="1071380.I2GYT5"/>
<reference evidence="10 11" key="1">
    <citation type="journal article" date="2011" name="Proc. Natl. Acad. Sci. U.S.A.">
        <title>Evolutionary erosion of yeast sex chromosomes by mating-type switching accidents.</title>
        <authorList>
            <person name="Gordon J.L."/>
            <person name="Armisen D."/>
            <person name="Proux-Wera E."/>
            <person name="Oheigeartaigh S.S."/>
            <person name="Byrne K.P."/>
            <person name="Wolfe K.H."/>
        </authorList>
    </citation>
    <scope>NUCLEOTIDE SEQUENCE [LARGE SCALE GENOMIC DNA]</scope>
    <source>
        <strain evidence="11">ATCC 34711 / CBS 6284 / DSM 70876 / NBRC 10599 / NRRL Y-10934 / UCD 77-7</strain>
    </source>
</reference>
<dbReference type="HOGENOM" id="CLU_063293_3_0_1"/>
<dbReference type="OrthoDB" id="187171at2759"/>
<keyword evidence="3 9" id="KW-0812">Transmembrane</keyword>
<evidence type="ECO:0000256" key="5">
    <source>
        <dbReference type="ARBA" id="ARBA00022989"/>
    </source>
</evidence>
<dbReference type="eggNOG" id="KOG2329">
    <property type="taxonomic scope" value="Eukaryota"/>
</dbReference>
<evidence type="ECO:0000256" key="9">
    <source>
        <dbReference type="SAM" id="Phobius"/>
    </source>
</evidence>
<dbReference type="GeneID" id="14494573"/>
<dbReference type="EMBL" id="HE806317">
    <property type="protein sequence ID" value="CCH59287.1"/>
    <property type="molecule type" value="Genomic_DNA"/>
</dbReference>
<accession>I2GYT5</accession>
<comment type="subcellular location">
    <subcellularLocation>
        <location evidence="1">Membrane</location>
        <topology evidence="1">Multi-pass membrane protein</topology>
    </subcellularLocation>
</comment>
<feature type="transmembrane region" description="Helical" evidence="9">
    <location>
        <begin position="69"/>
        <end position="88"/>
    </location>
</feature>
<feature type="transmembrane region" description="Helical" evidence="9">
    <location>
        <begin position="100"/>
        <end position="119"/>
    </location>
</feature>
<dbReference type="PANTHER" id="PTHR46187">
    <property type="entry name" value="ALKALINE CERAMIDASE 3"/>
    <property type="match status" value="1"/>
</dbReference>
<feature type="binding site" evidence="7">
    <location>
        <position position="30"/>
    </location>
    <ligand>
        <name>Ca(2+)</name>
        <dbReference type="ChEBI" id="CHEBI:29108"/>
    </ligand>
</feature>
<dbReference type="GO" id="GO:0046513">
    <property type="term" value="P:ceramide biosynthetic process"/>
    <property type="evidence" value="ECO:0007669"/>
    <property type="project" value="TreeGrafter"/>
</dbReference>
<evidence type="ECO:0000256" key="6">
    <source>
        <dbReference type="ARBA" id="ARBA00023136"/>
    </source>
</evidence>
<comment type="cofactor">
    <cofactor evidence="8">
        <name>Zn(2+)</name>
        <dbReference type="ChEBI" id="CHEBI:29105"/>
    </cofactor>
</comment>
<protein>
    <recommendedName>
        <fullName evidence="12">Alkaline ceramidase</fullName>
    </recommendedName>
</protein>
<proteinExistence type="inferred from homology"/>
<dbReference type="GO" id="GO:0046872">
    <property type="term" value="F:metal ion binding"/>
    <property type="evidence" value="ECO:0007669"/>
    <property type="project" value="UniProtKB-KW"/>
</dbReference>
<sequence length="292" mass="34552">MLSVPYPDPATRQLGYWGPVSSTIDWCEQNYVVSKYIAEWSNTLSNLAYLFVSLHLIRSAFKLHLESRFIIMSLGFALVGIGSWWFHMTLLYHYQLLDELPMIYATAIPTWSMVSELLIAKNKRSSISPRFIEISLALFLTFLIVALTYIYLVFKTPIIHQFVYALLNASVVFTSNYLTYYHVPRYLRYPLYRCMILGTILFAIGFICWNLDIHLCPLWIYYRTVYLNLPWGTFLEFHAWWHIFTAVGVYYYVIFLQYLRSLTHSKNATLIWRYSFIPDLVPWKAELKEKDI</sequence>
<evidence type="ECO:0000256" key="8">
    <source>
        <dbReference type="PIRSR" id="PIRSR608901-2"/>
    </source>
</evidence>
<gene>
    <name evidence="10" type="primary">TBLA0B04510</name>
    <name evidence="10" type="ORF">TBLA_0B04510</name>
</gene>
<feature type="binding site" evidence="7">
    <location>
        <position position="26"/>
    </location>
    <ligand>
        <name>Ca(2+)</name>
        <dbReference type="ChEBI" id="CHEBI:29108"/>
    </ligand>
</feature>
<feature type="binding site" evidence="8">
    <location>
        <position position="238"/>
    </location>
    <ligand>
        <name>Zn(2+)</name>
        <dbReference type="ChEBI" id="CHEBI:29105"/>
        <note>catalytic</note>
    </ligand>
</feature>
<feature type="binding site" evidence="7">
    <location>
        <position position="39"/>
    </location>
    <ligand>
        <name>Ca(2+)</name>
        <dbReference type="ChEBI" id="CHEBI:29108"/>
    </ligand>
</feature>
<feature type="binding site" evidence="7">
    <location>
        <position position="25"/>
    </location>
    <ligand>
        <name>Ca(2+)</name>
        <dbReference type="ChEBI" id="CHEBI:29108"/>
    </ligand>
</feature>
<evidence type="ECO:0000313" key="11">
    <source>
        <dbReference type="Proteomes" id="UP000002866"/>
    </source>
</evidence>
<feature type="transmembrane region" description="Helical" evidence="9">
    <location>
        <begin position="191"/>
        <end position="220"/>
    </location>
</feature>
<evidence type="ECO:0000256" key="4">
    <source>
        <dbReference type="ARBA" id="ARBA00022801"/>
    </source>
</evidence>
<evidence type="ECO:0008006" key="12">
    <source>
        <dbReference type="Google" id="ProtNLM"/>
    </source>
</evidence>
<keyword evidence="11" id="KW-1185">Reference proteome</keyword>
<organism evidence="10 11">
    <name type="scientific">Henningerozyma blattae (strain ATCC 34711 / CBS 6284 / DSM 70876 / NBRC 10599 / NRRL Y-10934 / UCD 77-7)</name>
    <name type="common">Yeast</name>
    <name type="synonym">Tetrapisispora blattae</name>
    <dbReference type="NCBI Taxonomy" id="1071380"/>
    <lineage>
        <taxon>Eukaryota</taxon>
        <taxon>Fungi</taxon>
        <taxon>Dikarya</taxon>
        <taxon>Ascomycota</taxon>
        <taxon>Saccharomycotina</taxon>
        <taxon>Saccharomycetes</taxon>
        <taxon>Saccharomycetales</taxon>
        <taxon>Saccharomycetaceae</taxon>
        <taxon>Henningerozyma</taxon>
    </lineage>
</organism>
<name>I2GYT5_HENB6</name>
<dbReference type="OMA" id="YVISHYA"/>
<dbReference type="PANTHER" id="PTHR46187:SF3">
    <property type="entry name" value="ALKALINE CERAMIDASE 3"/>
    <property type="match status" value="1"/>
</dbReference>
<feature type="transmembrane region" description="Helical" evidence="9">
    <location>
        <begin position="131"/>
        <end position="152"/>
    </location>
</feature>
<comment type="similarity">
    <text evidence="2">Belongs to the alkaline ceramidase family.</text>
</comment>
<feature type="binding site" evidence="8">
    <location>
        <position position="242"/>
    </location>
    <ligand>
        <name>Zn(2+)</name>
        <dbReference type="ChEBI" id="CHEBI:29105"/>
        <note>catalytic</note>
    </ligand>
</feature>